<keyword evidence="3" id="KW-0862">Zinc</keyword>
<evidence type="ECO:0000256" key="2">
    <source>
        <dbReference type="PIRSR" id="PIRSR605511-1"/>
    </source>
</evidence>
<dbReference type="InterPro" id="IPR005511">
    <property type="entry name" value="SMP-30"/>
</dbReference>
<feature type="binding site" evidence="3">
    <location>
        <position position="107"/>
    </location>
    <ligand>
        <name>substrate</name>
    </ligand>
</feature>
<dbReference type="InterPro" id="IPR013658">
    <property type="entry name" value="SGL"/>
</dbReference>
<dbReference type="AlphaFoldDB" id="A0A9C7V0I6"/>
<comment type="caution">
    <text evidence="5">The sequence shown here is derived from an EMBL/GenBank/DDBJ whole genome shotgun (WGS) entry which is preliminary data.</text>
</comment>
<dbReference type="PANTHER" id="PTHR10907:SF47">
    <property type="entry name" value="REGUCALCIN"/>
    <property type="match status" value="1"/>
</dbReference>
<feature type="domain" description="SMP-30/Gluconolactonase/LRE-like region" evidence="4">
    <location>
        <begin position="19"/>
        <end position="258"/>
    </location>
</feature>
<name>A0A9C7V0I6_CITAM</name>
<evidence type="ECO:0000256" key="1">
    <source>
        <dbReference type="ARBA" id="ARBA00008853"/>
    </source>
</evidence>
<dbReference type="InterPro" id="IPR011042">
    <property type="entry name" value="6-blade_b-propeller_TolB-like"/>
</dbReference>
<reference evidence="5" key="1">
    <citation type="journal article" date="2018" name="Genome Biol.">
        <title>SKESA: strategic k-mer extension for scrupulous assemblies.</title>
        <authorList>
            <person name="Souvorov A."/>
            <person name="Agarwala R."/>
            <person name="Lipman D.J."/>
        </authorList>
    </citation>
    <scope>NUCLEOTIDE SEQUENCE</scope>
    <source>
        <strain evidence="5">CAV1698</strain>
    </source>
</reference>
<feature type="binding site" evidence="3">
    <location>
        <position position="154"/>
    </location>
    <ligand>
        <name>a divalent metal cation</name>
        <dbReference type="ChEBI" id="CHEBI:60240"/>
    </ligand>
</feature>
<dbReference type="Gene3D" id="2.120.10.30">
    <property type="entry name" value="TolB, C-terminal domain"/>
    <property type="match status" value="1"/>
</dbReference>
<dbReference type="PRINTS" id="PR01790">
    <property type="entry name" value="SMP30FAMILY"/>
</dbReference>
<dbReference type="GO" id="GO:0004341">
    <property type="term" value="F:gluconolactonase activity"/>
    <property type="evidence" value="ECO:0007669"/>
    <property type="project" value="TreeGrafter"/>
</dbReference>
<feature type="binding site" evidence="3">
    <location>
        <position position="196"/>
    </location>
    <ligand>
        <name>a divalent metal cation</name>
        <dbReference type="ChEBI" id="CHEBI:60240"/>
    </ligand>
</feature>
<protein>
    <submittedName>
        <fullName evidence="5">SMP-30/gluconolactonase/LRE family protein</fullName>
    </submittedName>
</protein>
<accession>A0A9C7V0I6</accession>
<evidence type="ECO:0000313" key="6">
    <source>
        <dbReference type="Proteomes" id="UP000862426"/>
    </source>
</evidence>
<dbReference type="Pfam" id="PF08450">
    <property type="entry name" value="SGL"/>
    <property type="match status" value="1"/>
</dbReference>
<feature type="active site" description="Proton donor/acceptor" evidence="2">
    <location>
        <position position="196"/>
    </location>
</feature>
<gene>
    <name evidence="5" type="ORF">JD854_RS02535</name>
</gene>
<feature type="binding site" evidence="3">
    <location>
        <position position="105"/>
    </location>
    <ligand>
        <name>substrate</name>
    </ligand>
</feature>
<dbReference type="Proteomes" id="UP000862426">
    <property type="component" value="Unassembled WGS sequence"/>
</dbReference>
<evidence type="ECO:0000259" key="4">
    <source>
        <dbReference type="Pfam" id="PF08450"/>
    </source>
</evidence>
<evidence type="ECO:0000313" key="5">
    <source>
        <dbReference type="EMBL" id="HCD1253942.1"/>
    </source>
</evidence>
<dbReference type="GO" id="GO:0005509">
    <property type="term" value="F:calcium ion binding"/>
    <property type="evidence" value="ECO:0007669"/>
    <property type="project" value="TreeGrafter"/>
</dbReference>
<keyword evidence="3" id="KW-0479">Metal-binding</keyword>
<dbReference type="SUPFAM" id="SSF63829">
    <property type="entry name" value="Calcium-dependent phosphotriesterase"/>
    <property type="match status" value="1"/>
</dbReference>
<feature type="binding site" evidence="3">
    <location>
        <position position="21"/>
    </location>
    <ligand>
        <name>a divalent metal cation</name>
        <dbReference type="ChEBI" id="CHEBI:60240"/>
    </ligand>
</feature>
<dbReference type="GO" id="GO:0019853">
    <property type="term" value="P:L-ascorbic acid biosynthetic process"/>
    <property type="evidence" value="ECO:0007669"/>
    <property type="project" value="TreeGrafter"/>
</dbReference>
<sequence length="288" mass="31896">MNRLMADNLRCVGDYRAQLGETPIWCERSASLLWVDILAGKLLRHWPQAQRTEIHEVPEFTSAVLLTTLQDVFIAVSQSGIWRYDYLSLTKTLLSPWPEVEKGKRPNEAAIAPDGSLWFSTMDPKAIETSGAWYRLDAAGGEAKKMLGAQQVPNTLQWYDDYVWFADSLRHQIHCARETTDALIIEQSWTVPGIPDGSALTTDGLLINARWGSSLLTVAALKKTTMTPLYDLPLPVCQPSSCTLGGPEFSDLFITSARDGLLSPGSIDGALISIKTPYTGRPANRFRL</sequence>
<reference evidence="5" key="2">
    <citation type="submission" date="2022-05" db="EMBL/GenBank/DDBJ databases">
        <authorList>
            <consortium name="NCBI Pathogen Detection Project"/>
        </authorList>
    </citation>
    <scope>NUCLEOTIDE SEQUENCE</scope>
    <source>
        <strain evidence="5">CAV1698</strain>
    </source>
</reference>
<dbReference type="PANTHER" id="PTHR10907">
    <property type="entry name" value="REGUCALCIN"/>
    <property type="match status" value="1"/>
</dbReference>
<proteinExistence type="inferred from homology"/>
<comment type="similarity">
    <text evidence="1">Belongs to the SMP-30/CGR1 family.</text>
</comment>
<evidence type="ECO:0000256" key="3">
    <source>
        <dbReference type="PIRSR" id="PIRSR605511-2"/>
    </source>
</evidence>
<dbReference type="EMBL" id="DACYAJ020000002">
    <property type="protein sequence ID" value="HCD1253942.1"/>
    <property type="molecule type" value="Genomic_DNA"/>
</dbReference>
<comment type="cofactor">
    <cofactor evidence="3">
        <name>Zn(2+)</name>
        <dbReference type="ChEBI" id="CHEBI:29105"/>
    </cofactor>
    <text evidence="3">Binds 1 divalent metal cation per subunit.</text>
</comment>
<organism evidence="5 6">
    <name type="scientific">Citrobacter amalonaticus</name>
    <dbReference type="NCBI Taxonomy" id="35703"/>
    <lineage>
        <taxon>Bacteria</taxon>
        <taxon>Pseudomonadati</taxon>
        <taxon>Pseudomonadota</taxon>
        <taxon>Gammaproteobacteria</taxon>
        <taxon>Enterobacterales</taxon>
        <taxon>Enterobacteriaceae</taxon>
        <taxon>Citrobacter</taxon>
    </lineage>
</organism>